<evidence type="ECO:0000256" key="3">
    <source>
        <dbReference type="PROSITE-ProRule" id="PRU00708"/>
    </source>
</evidence>
<feature type="repeat" description="PPR" evidence="3">
    <location>
        <begin position="366"/>
        <end position="400"/>
    </location>
</feature>
<evidence type="ECO:0000313" key="5">
    <source>
        <dbReference type="Proteomes" id="UP000797356"/>
    </source>
</evidence>
<dbReference type="Proteomes" id="UP000797356">
    <property type="component" value="Chromosome 3"/>
</dbReference>
<sequence>MEGAPKISPYRLSFLLRLEKNPSLALELFRNPRATAPATPPKPFRYSARSYDLIICKLGRARMFAEMEDVLHQMSVETRFTPKEALFCHVISFYGRARLPVPALHAFERIASFRCRRTIRSFNSLLHAMINCGDLERVQSLWQDLDEREFVPDACTYNVLIHAATLSGSLGKAWDLFDEMRRKRIRPSVATFGTLVSALCGNSKLDEAFRLKKEMIKLYGVKPNVYIYTSLIKGLCNTNMLDLALKLKQKIILDKDIKLDSAMYSTLIRALFRDGRKGEVVGFLEEMKEKGIKPDTVTYNAMIAGFCEDEKDFDAAFEVLNEMARNGCKPDVMSYNTIIAGFCKERRWRHASELFEDMPRRGCRPDLVTYRTLFEGMCDAGELKDAGLLLDEMVFKGYAPGAVSVRKFVEGVSGEGAGDRVGPALCSLAKLNAAGVEVWEKEIRGLLNQSELLKVVKFMDRLRMD</sequence>
<dbReference type="InterPro" id="IPR011990">
    <property type="entry name" value="TPR-like_helical_dom_sf"/>
</dbReference>
<proteinExistence type="inferred from homology"/>
<organism evidence="4 5">
    <name type="scientific">Cocos nucifera</name>
    <name type="common">Coconut palm</name>
    <dbReference type="NCBI Taxonomy" id="13894"/>
    <lineage>
        <taxon>Eukaryota</taxon>
        <taxon>Viridiplantae</taxon>
        <taxon>Streptophyta</taxon>
        <taxon>Embryophyta</taxon>
        <taxon>Tracheophyta</taxon>
        <taxon>Spermatophyta</taxon>
        <taxon>Magnoliopsida</taxon>
        <taxon>Liliopsida</taxon>
        <taxon>Arecaceae</taxon>
        <taxon>Arecoideae</taxon>
        <taxon>Cocoseae</taxon>
        <taxon>Attaleinae</taxon>
        <taxon>Cocos</taxon>
    </lineage>
</organism>
<accession>A0A8K0I3W9</accession>
<feature type="repeat" description="PPR" evidence="3">
    <location>
        <begin position="188"/>
        <end position="223"/>
    </location>
</feature>
<feature type="repeat" description="PPR" evidence="3">
    <location>
        <begin position="153"/>
        <end position="187"/>
    </location>
</feature>
<dbReference type="EMBL" id="CM017874">
    <property type="protein sequence ID" value="KAG1335268.1"/>
    <property type="molecule type" value="Genomic_DNA"/>
</dbReference>
<dbReference type="OrthoDB" id="185373at2759"/>
<reference evidence="4" key="2">
    <citation type="submission" date="2019-07" db="EMBL/GenBank/DDBJ databases">
        <authorList>
            <person name="Yang Y."/>
            <person name="Bocs S."/>
            <person name="Baudouin L."/>
        </authorList>
    </citation>
    <scope>NUCLEOTIDE SEQUENCE</scope>
    <source>
        <tissue evidence="4">Spear leaf of Hainan Tall coconut</tissue>
    </source>
</reference>
<dbReference type="AlphaFoldDB" id="A0A8K0I3W9"/>
<dbReference type="PANTHER" id="PTHR47941">
    <property type="entry name" value="PENTATRICOPEPTIDE REPEAT-CONTAINING PROTEIN 3, MITOCHONDRIAL"/>
    <property type="match status" value="1"/>
</dbReference>
<comment type="caution">
    <text evidence="4">The sequence shown here is derived from an EMBL/GenBank/DDBJ whole genome shotgun (WGS) entry which is preliminary data.</text>
</comment>
<evidence type="ECO:0000256" key="2">
    <source>
        <dbReference type="ARBA" id="ARBA00022737"/>
    </source>
</evidence>
<evidence type="ECO:0000313" key="4">
    <source>
        <dbReference type="EMBL" id="KAG1335268.1"/>
    </source>
</evidence>
<gene>
    <name evidence="4" type="ORF">COCNU_03G013870</name>
</gene>
<dbReference type="Pfam" id="PF13041">
    <property type="entry name" value="PPR_2"/>
    <property type="match status" value="4"/>
</dbReference>
<feature type="repeat" description="PPR" evidence="3">
    <location>
        <begin position="260"/>
        <end position="294"/>
    </location>
</feature>
<keyword evidence="2" id="KW-0677">Repeat</keyword>
<feature type="repeat" description="PPR" evidence="3">
    <location>
        <begin position="331"/>
        <end position="365"/>
    </location>
</feature>
<name>A0A8K0I3W9_COCNU</name>
<reference evidence="4" key="1">
    <citation type="journal article" date="2017" name="Gigascience">
        <title>The genome draft of coconut (Cocos nucifera).</title>
        <authorList>
            <person name="Xiao Y."/>
            <person name="Xu P."/>
            <person name="Fan H."/>
            <person name="Baudouin L."/>
            <person name="Xia W."/>
            <person name="Bocs S."/>
            <person name="Xu J."/>
            <person name="Li Q."/>
            <person name="Guo A."/>
            <person name="Zhou L."/>
            <person name="Li J."/>
            <person name="Wu Y."/>
            <person name="Ma Z."/>
            <person name="Armero A."/>
            <person name="Issali A.E."/>
            <person name="Liu N."/>
            <person name="Peng M."/>
            <person name="Yang Y."/>
        </authorList>
    </citation>
    <scope>NUCLEOTIDE SEQUENCE</scope>
    <source>
        <tissue evidence="4">Spear leaf of Hainan Tall coconut</tissue>
    </source>
</reference>
<dbReference type="PROSITE" id="PS51375">
    <property type="entry name" value="PPR"/>
    <property type="match status" value="7"/>
</dbReference>
<feature type="repeat" description="PPR" evidence="3">
    <location>
        <begin position="295"/>
        <end position="330"/>
    </location>
</feature>
<dbReference type="InterPro" id="IPR002885">
    <property type="entry name" value="PPR_rpt"/>
</dbReference>
<dbReference type="NCBIfam" id="TIGR00756">
    <property type="entry name" value="PPR"/>
    <property type="match status" value="8"/>
</dbReference>
<comment type="similarity">
    <text evidence="1">Belongs to the PPR family. P subfamily.</text>
</comment>
<protein>
    <submittedName>
        <fullName evidence="4">Putative pentatricopeptide repeat-containing protein</fullName>
    </submittedName>
</protein>
<evidence type="ECO:0000256" key="1">
    <source>
        <dbReference type="ARBA" id="ARBA00007626"/>
    </source>
</evidence>
<keyword evidence="5" id="KW-1185">Reference proteome</keyword>
<dbReference type="Gene3D" id="1.25.40.10">
    <property type="entry name" value="Tetratricopeptide repeat domain"/>
    <property type="match status" value="3"/>
</dbReference>
<feature type="repeat" description="PPR" evidence="3">
    <location>
        <begin position="118"/>
        <end position="152"/>
    </location>
</feature>